<dbReference type="PANTHER" id="PTHR30055">
    <property type="entry name" value="HTH-TYPE TRANSCRIPTIONAL REGULATOR RUTR"/>
    <property type="match status" value="1"/>
</dbReference>
<dbReference type="PANTHER" id="PTHR30055:SF234">
    <property type="entry name" value="HTH-TYPE TRANSCRIPTIONAL REGULATOR BETI"/>
    <property type="match status" value="1"/>
</dbReference>
<keyword evidence="2" id="KW-0805">Transcription regulation</keyword>
<dbReference type="InterPro" id="IPR050109">
    <property type="entry name" value="HTH-type_TetR-like_transc_reg"/>
</dbReference>
<evidence type="ECO:0000313" key="8">
    <source>
        <dbReference type="Proteomes" id="UP000265882"/>
    </source>
</evidence>
<feature type="DNA-binding region" description="H-T-H motif" evidence="5">
    <location>
        <begin position="31"/>
        <end position="50"/>
    </location>
</feature>
<dbReference type="InterPro" id="IPR009057">
    <property type="entry name" value="Homeodomain-like_sf"/>
</dbReference>
<proteinExistence type="predicted"/>
<evidence type="ECO:0000256" key="4">
    <source>
        <dbReference type="ARBA" id="ARBA00023163"/>
    </source>
</evidence>
<dbReference type="Pfam" id="PF13977">
    <property type="entry name" value="TetR_C_6"/>
    <property type="match status" value="1"/>
</dbReference>
<evidence type="ECO:0000256" key="1">
    <source>
        <dbReference type="ARBA" id="ARBA00022491"/>
    </source>
</evidence>
<dbReference type="AlphaFoldDB" id="A0A3A4P8G4"/>
<evidence type="ECO:0000256" key="5">
    <source>
        <dbReference type="PROSITE-ProRule" id="PRU00335"/>
    </source>
</evidence>
<sequence length="201" mass="22698">MGRKSIAHIRREQIINGFFKVVAKKGFANASTREITEAAGVSKGVLHHYFIDKEAMVLGVLGHVLETYLAEFTEGLEKRESPTEQMEFFWSWFLDLNRFNMEFSRAWVEFWVLSKTNESIAEALRDCYGQIIGRLAGIIRKGIESGDFAKVDPLVTANTMLASLEGTTMLWVVNPMATPVEAINDKIAELFLNHLKPGQEN</sequence>
<dbReference type="SUPFAM" id="SSF46689">
    <property type="entry name" value="Homeodomain-like"/>
    <property type="match status" value="1"/>
</dbReference>
<dbReference type="GO" id="GO:0003700">
    <property type="term" value="F:DNA-binding transcription factor activity"/>
    <property type="evidence" value="ECO:0007669"/>
    <property type="project" value="TreeGrafter"/>
</dbReference>
<dbReference type="PROSITE" id="PS01081">
    <property type="entry name" value="HTH_TETR_1"/>
    <property type="match status" value="1"/>
</dbReference>
<reference evidence="7 8" key="1">
    <citation type="journal article" date="2017" name="ISME J.">
        <title>Energy and carbon metabolisms in a deep terrestrial subsurface fluid microbial community.</title>
        <authorList>
            <person name="Momper L."/>
            <person name="Jungbluth S.P."/>
            <person name="Lee M.D."/>
            <person name="Amend J.P."/>
        </authorList>
    </citation>
    <scope>NUCLEOTIDE SEQUENCE [LARGE SCALE GENOMIC DNA]</scope>
    <source>
        <strain evidence="7">SURF_5</strain>
    </source>
</reference>
<dbReference type="Proteomes" id="UP000265882">
    <property type="component" value="Unassembled WGS sequence"/>
</dbReference>
<dbReference type="GO" id="GO:0000976">
    <property type="term" value="F:transcription cis-regulatory region binding"/>
    <property type="evidence" value="ECO:0007669"/>
    <property type="project" value="TreeGrafter"/>
</dbReference>
<feature type="domain" description="HTH tetR-type" evidence="6">
    <location>
        <begin position="8"/>
        <end position="68"/>
    </location>
</feature>
<keyword evidence="1" id="KW-0678">Repressor</keyword>
<gene>
    <name evidence="7" type="ORF">C4520_02055</name>
</gene>
<dbReference type="SUPFAM" id="SSF48498">
    <property type="entry name" value="Tetracyclin repressor-like, C-terminal domain"/>
    <property type="match status" value="1"/>
</dbReference>
<comment type="caution">
    <text evidence="7">The sequence shown here is derived from an EMBL/GenBank/DDBJ whole genome shotgun (WGS) entry which is preliminary data.</text>
</comment>
<evidence type="ECO:0000256" key="3">
    <source>
        <dbReference type="ARBA" id="ARBA00023125"/>
    </source>
</evidence>
<evidence type="ECO:0000256" key="2">
    <source>
        <dbReference type="ARBA" id="ARBA00023015"/>
    </source>
</evidence>
<organism evidence="7 8">
    <name type="scientific">Abyssobacteria bacterium (strain SURF_5)</name>
    <dbReference type="NCBI Taxonomy" id="2093360"/>
    <lineage>
        <taxon>Bacteria</taxon>
        <taxon>Pseudomonadati</taxon>
        <taxon>Candidatus Hydrogenedentota</taxon>
        <taxon>Candidatus Abyssobacteria</taxon>
    </lineage>
</organism>
<dbReference type="InterPro" id="IPR039538">
    <property type="entry name" value="BetI_C"/>
</dbReference>
<keyword evidence="4" id="KW-0804">Transcription</keyword>
<keyword evidence="3 5" id="KW-0238">DNA-binding</keyword>
<accession>A0A3A4P8G4</accession>
<dbReference type="InterPro" id="IPR023772">
    <property type="entry name" value="DNA-bd_HTH_TetR-type_CS"/>
</dbReference>
<dbReference type="Pfam" id="PF00440">
    <property type="entry name" value="TetR_N"/>
    <property type="match status" value="1"/>
</dbReference>
<dbReference type="PRINTS" id="PR00455">
    <property type="entry name" value="HTHTETR"/>
</dbReference>
<name>A0A3A4P8G4_ABYX5</name>
<evidence type="ECO:0000259" key="6">
    <source>
        <dbReference type="PROSITE" id="PS50977"/>
    </source>
</evidence>
<dbReference type="Gene3D" id="1.10.357.10">
    <property type="entry name" value="Tetracycline Repressor, domain 2"/>
    <property type="match status" value="1"/>
</dbReference>
<dbReference type="PROSITE" id="PS50977">
    <property type="entry name" value="HTH_TETR_2"/>
    <property type="match status" value="1"/>
</dbReference>
<dbReference type="EMBL" id="QZKU01000019">
    <property type="protein sequence ID" value="RJP25680.1"/>
    <property type="molecule type" value="Genomic_DNA"/>
</dbReference>
<protein>
    <submittedName>
        <fullName evidence="7">TetR/AcrR family transcriptional regulator</fullName>
    </submittedName>
</protein>
<evidence type="ECO:0000313" key="7">
    <source>
        <dbReference type="EMBL" id="RJP25680.1"/>
    </source>
</evidence>
<dbReference type="InterPro" id="IPR036271">
    <property type="entry name" value="Tet_transcr_reg_TetR-rel_C_sf"/>
</dbReference>
<dbReference type="InterPro" id="IPR001647">
    <property type="entry name" value="HTH_TetR"/>
</dbReference>